<evidence type="ECO:0000313" key="1">
    <source>
        <dbReference type="EMBL" id="KRL62398.1"/>
    </source>
</evidence>
<sequence>MDNSITWPEVAYFSTSSPGNNFDRHKGCWVKCHFSRPHPILSDCQIGKQL</sequence>
<protein>
    <submittedName>
        <fullName evidence="1">Uncharacterized protein</fullName>
    </submittedName>
</protein>
<organism evidence="1 2">
    <name type="scientific">Lentilactobacillus diolivorans DSM 14421</name>
    <dbReference type="NCBI Taxonomy" id="1423739"/>
    <lineage>
        <taxon>Bacteria</taxon>
        <taxon>Bacillati</taxon>
        <taxon>Bacillota</taxon>
        <taxon>Bacilli</taxon>
        <taxon>Lactobacillales</taxon>
        <taxon>Lactobacillaceae</taxon>
        <taxon>Lentilactobacillus</taxon>
    </lineage>
</organism>
<gene>
    <name evidence="1" type="ORF">FC85_GL001903</name>
</gene>
<evidence type="ECO:0000313" key="2">
    <source>
        <dbReference type="Proteomes" id="UP000052013"/>
    </source>
</evidence>
<proteinExistence type="predicted"/>
<dbReference type="Proteomes" id="UP000052013">
    <property type="component" value="Unassembled WGS sequence"/>
</dbReference>
<accession>A0A0R1S1F2</accession>
<dbReference type="AlphaFoldDB" id="A0A0R1S1F2"/>
<dbReference type="STRING" id="1423739.FC85_GL001903"/>
<name>A0A0R1S1F2_9LACO</name>
<comment type="caution">
    <text evidence="1">The sequence shown here is derived from an EMBL/GenBank/DDBJ whole genome shotgun (WGS) entry which is preliminary data.</text>
</comment>
<dbReference type="EMBL" id="AZEY01000108">
    <property type="protein sequence ID" value="KRL62398.1"/>
    <property type="molecule type" value="Genomic_DNA"/>
</dbReference>
<reference evidence="1 2" key="1">
    <citation type="journal article" date="2015" name="Genome Announc.">
        <title>Expanding the biotechnology potential of lactobacilli through comparative genomics of 213 strains and associated genera.</title>
        <authorList>
            <person name="Sun Z."/>
            <person name="Harris H.M."/>
            <person name="McCann A."/>
            <person name="Guo C."/>
            <person name="Argimon S."/>
            <person name="Zhang W."/>
            <person name="Yang X."/>
            <person name="Jeffery I.B."/>
            <person name="Cooney J.C."/>
            <person name="Kagawa T.F."/>
            <person name="Liu W."/>
            <person name="Song Y."/>
            <person name="Salvetti E."/>
            <person name="Wrobel A."/>
            <person name="Rasinkangas P."/>
            <person name="Parkhill J."/>
            <person name="Rea M.C."/>
            <person name="O'Sullivan O."/>
            <person name="Ritari J."/>
            <person name="Douillard F.P."/>
            <person name="Paul Ross R."/>
            <person name="Yang R."/>
            <person name="Briner A.E."/>
            <person name="Felis G.E."/>
            <person name="de Vos W.M."/>
            <person name="Barrangou R."/>
            <person name="Klaenhammer T.R."/>
            <person name="Caufield P.W."/>
            <person name="Cui Y."/>
            <person name="Zhang H."/>
            <person name="O'Toole P.W."/>
        </authorList>
    </citation>
    <scope>NUCLEOTIDE SEQUENCE [LARGE SCALE GENOMIC DNA]</scope>
    <source>
        <strain evidence="1 2">DSM 14421</strain>
    </source>
</reference>